<accession>A0A0A9XEZ6</accession>
<sequence>MYDAYNNVYVHYKEYSGKMEPVLVQAEYKFVMSSWNVPGSKIWAHTKKVFNDYQPCEPDPELWERPKNVECKVVDADVAEYMIYLLATYMGLPTDSSFNELFLNETYYIGDKKTIPVRSFDGISNSRKYIAKRVHHSEASVSFYSEENDQDLVDELPKSWDWRKMGAVTEVKDQGICQGGSWAFGVVGAVEGAYFLKTKKLVNLSEQALIDCSWEFGNSGCFRGSSEGALKWIKKNGGLPVARRYGRFQEGHGYCLAAEFKPVAQIKDFVRVPPRTNAVKSALVKHGPLVARIFAPYDLRYYTSADGVYHSAMEGEEQYVVLIGYGSFNNEPYWLIKNSWSSNWGMDGYAMISSDDNSLHILDSVYYVDM</sequence>
<feature type="domain" description="Peptidase C1A papain C-terminal" evidence="2">
    <location>
        <begin position="156"/>
        <end position="369"/>
    </location>
</feature>
<dbReference type="GO" id="GO:0006508">
    <property type="term" value="P:proteolysis"/>
    <property type="evidence" value="ECO:0007669"/>
    <property type="project" value="InterPro"/>
</dbReference>
<dbReference type="Pfam" id="PF00112">
    <property type="entry name" value="Peptidase_C1"/>
    <property type="match status" value="1"/>
</dbReference>
<dbReference type="CDD" id="cd02248">
    <property type="entry name" value="Peptidase_C1A"/>
    <property type="match status" value="1"/>
</dbReference>
<dbReference type="AlphaFoldDB" id="A0A0A9XEZ6"/>
<gene>
    <name evidence="3" type="primary">Ctsl1_21</name>
    <name evidence="3" type="ORF">CM83_40870</name>
</gene>
<reference evidence="3" key="2">
    <citation type="submission" date="2014-07" db="EMBL/GenBank/DDBJ databases">
        <authorList>
            <person name="Hull J."/>
        </authorList>
    </citation>
    <scope>NUCLEOTIDE SEQUENCE</scope>
</reference>
<dbReference type="InterPro" id="IPR038765">
    <property type="entry name" value="Papain-like_cys_pep_sf"/>
</dbReference>
<dbReference type="SMART" id="SM00645">
    <property type="entry name" value="Pept_C1"/>
    <property type="match status" value="1"/>
</dbReference>
<evidence type="ECO:0000256" key="1">
    <source>
        <dbReference type="ARBA" id="ARBA00008455"/>
    </source>
</evidence>
<dbReference type="PANTHER" id="PTHR12411">
    <property type="entry name" value="CYSTEINE PROTEASE FAMILY C1-RELATED"/>
    <property type="match status" value="1"/>
</dbReference>
<dbReference type="EMBL" id="GBHO01024302">
    <property type="protein sequence ID" value="JAG19302.1"/>
    <property type="molecule type" value="Transcribed_RNA"/>
</dbReference>
<reference evidence="3" key="1">
    <citation type="journal article" date="2014" name="PLoS ONE">
        <title>Transcriptome-Based Identification of ABC Transporters in the Western Tarnished Plant Bug Lygus hesperus.</title>
        <authorList>
            <person name="Hull J.J."/>
            <person name="Chaney K."/>
            <person name="Geib S.M."/>
            <person name="Fabrick J.A."/>
            <person name="Brent C.S."/>
            <person name="Walsh D."/>
            <person name="Lavine L.C."/>
        </authorList>
    </citation>
    <scope>NUCLEOTIDE SEQUENCE</scope>
</reference>
<protein>
    <submittedName>
        <fullName evidence="3">Cathepsin L1</fullName>
    </submittedName>
</protein>
<name>A0A0A9XEZ6_LYGHE</name>
<dbReference type="SUPFAM" id="SSF54001">
    <property type="entry name" value="Cysteine proteinases"/>
    <property type="match status" value="1"/>
</dbReference>
<comment type="similarity">
    <text evidence="1">Belongs to the peptidase C1 family.</text>
</comment>
<evidence type="ECO:0000313" key="3">
    <source>
        <dbReference type="EMBL" id="JAG19302.1"/>
    </source>
</evidence>
<evidence type="ECO:0000259" key="2">
    <source>
        <dbReference type="SMART" id="SM00645"/>
    </source>
</evidence>
<dbReference type="InterPro" id="IPR013128">
    <property type="entry name" value="Peptidase_C1A"/>
</dbReference>
<dbReference type="InterPro" id="IPR000668">
    <property type="entry name" value="Peptidase_C1A_C"/>
</dbReference>
<dbReference type="GO" id="GO:0008234">
    <property type="term" value="F:cysteine-type peptidase activity"/>
    <property type="evidence" value="ECO:0007669"/>
    <property type="project" value="InterPro"/>
</dbReference>
<dbReference type="Gene3D" id="3.90.70.10">
    <property type="entry name" value="Cysteine proteinases"/>
    <property type="match status" value="1"/>
</dbReference>
<proteinExistence type="inferred from homology"/>
<dbReference type="InterPro" id="IPR039417">
    <property type="entry name" value="Peptidase_C1A_papain-like"/>
</dbReference>
<organism evidence="3">
    <name type="scientific">Lygus hesperus</name>
    <name type="common">Western plant bug</name>
    <dbReference type="NCBI Taxonomy" id="30085"/>
    <lineage>
        <taxon>Eukaryota</taxon>
        <taxon>Metazoa</taxon>
        <taxon>Ecdysozoa</taxon>
        <taxon>Arthropoda</taxon>
        <taxon>Hexapoda</taxon>
        <taxon>Insecta</taxon>
        <taxon>Pterygota</taxon>
        <taxon>Neoptera</taxon>
        <taxon>Paraneoptera</taxon>
        <taxon>Hemiptera</taxon>
        <taxon>Heteroptera</taxon>
        <taxon>Panheteroptera</taxon>
        <taxon>Cimicomorpha</taxon>
        <taxon>Miridae</taxon>
        <taxon>Mirini</taxon>
        <taxon>Lygus</taxon>
    </lineage>
</organism>